<dbReference type="EMBL" id="CP023407">
    <property type="protein sequence ID" value="AYL39690.1"/>
    <property type="molecule type" value="Genomic_DNA"/>
</dbReference>
<dbReference type="PANTHER" id="PTHR24421">
    <property type="entry name" value="NITRATE/NITRITE SENSOR PROTEIN NARX-RELATED"/>
    <property type="match status" value="1"/>
</dbReference>
<dbReference type="GO" id="GO:0046983">
    <property type="term" value="F:protein dimerization activity"/>
    <property type="evidence" value="ECO:0007669"/>
    <property type="project" value="InterPro"/>
</dbReference>
<protein>
    <recommendedName>
        <fullName evidence="2">histidine kinase</fullName>
        <ecNumber evidence="2">2.7.13.3</ecNumber>
    </recommendedName>
</protein>
<keyword evidence="10" id="KW-1133">Transmembrane helix</keyword>
<keyword evidence="5" id="KW-0547">Nucleotide-binding</keyword>
<dbReference type="Gene3D" id="1.20.5.1930">
    <property type="match status" value="1"/>
</dbReference>
<evidence type="ECO:0000256" key="3">
    <source>
        <dbReference type="ARBA" id="ARBA00022553"/>
    </source>
</evidence>
<feature type="region of interest" description="Disordered" evidence="9">
    <location>
        <begin position="1"/>
        <end position="25"/>
    </location>
</feature>
<gene>
    <name evidence="13" type="ORF">CNQ36_25665</name>
</gene>
<dbReference type="Pfam" id="PF02518">
    <property type="entry name" value="HATPase_c"/>
    <property type="match status" value="1"/>
</dbReference>
<feature type="transmembrane region" description="Helical" evidence="10">
    <location>
        <begin position="43"/>
        <end position="67"/>
    </location>
</feature>
<feature type="region of interest" description="Disordered" evidence="9">
    <location>
        <begin position="389"/>
        <end position="413"/>
    </location>
</feature>
<feature type="transmembrane region" description="Helical" evidence="10">
    <location>
        <begin position="99"/>
        <end position="117"/>
    </location>
</feature>
<organism evidence="13 14">
    <name type="scientific">Streptomyces fungicidicus</name>
    <dbReference type="NCBI Taxonomy" id="68203"/>
    <lineage>
        <taxon>Bacteria</taxon>
        <taxon>Bacillati</taxon>
        <taxon>Actinomycetota</taxon>
        <taxon>Actinomycetes</taxon>
        <taxon>Kitasatosporales</taxon>
        <taxon>Streptomycetaceae</taxon>
        <taxon>Streptomyces</taxon>
    </lineage>
</organism>
<keyword evidence="8" id="KW-0902">Two-component regulatory system</keyword>
<keyword evidence="10" id="KW-0812">Transmembrane</keyword>
<feature type="transmembrane region" description="Helical" evidence="10">
    <location>
        <begin position="73"/>
        <end position="92"/>
    </location>
</feature>
<proteinExistence type="predicted"/>
<evidence type="ECO:0000256" key="10">
    <source>
        <dbReference type="SAM" id="Phobius"/>
    </source>
</evidence>
<accession>A0A494UYT7</accession>
<comment type="catalytic activity">
    <reaction evidence="1">
        <text>ATP + protein L-histidine = ADP + protein N-phospho-L-histidine.</text>
        <dbReference type="EC" id="2.7.13.3"/>
    </reaction>
</comment>
<keyword evidence="14" id="KW-1185">Reference proteome</keyword>
<dbReference type="SUPFAM" id="SSF55874">
    <property type="entry name" value="ATPase domain of HSP90 chaperone/DNA topoisomerase II/histidine kinase"/>
    <property type="match status" value="1"/>
</dbReference>
<dbReference type="Gene3D" id="3.30.565.10">
    <property type="entry name" value="Histidine kinase-like ATPase, C-terminal domain"/>
    <property type="match status" value="1"/>
</dbReference>
<feature type="compositionally biased region" description="Polar residues" evidence="9">
    <location>
        <begin position="1"/>
        <end position="11"/>
    </location>
</feature>
<evidence type="ECO:0000313" key="13">
    <source>
        <dbReference type="EMBL" id="AYL39690.1"/>
    </source>
</evidence>
<dbReference type="AlphaFoldDB" id="A0A494UYT7"/>
<evidence type="ECO:0000259" key="11">
    <source>
        <dbReference type="Pfam" id="PF02518"/>
    </source>
</evidence>
<dbReference type="InterPro" id="IPR011712">
    <property type="entry name" value="Sig_transdc_His_kin_sub3_dim/P"/>
</dbReference>
<dbReference type="KEGG" id="sfug:CNQ36_25665"/>
<evidence type="ECO:0000256" key="8">
    <source>
        <dbReference type="ARBA" id="ARBA00023012"/>
    </source>
</evidence>
<name>A0A494UYT7_9ACTN</name>
<feature type="transmembrane region" description="Helical" evidence="10">
    <location>
        <begin position="172"/>
        <end position="191"/>
    </location>
</feature>
<keyword evidence="3" id="KW-0597">Phosphoprotein</keyword>
<evidence type="ECO:0000256" key="4">
    <source>
        <dbReference type="ARBA" id="ARBA00022679"/>
    </source>
</evidence>
<evidence type="ECO:0000256" key="9">
    <source>
        <dbReference type="SAM" id="MobiDB-lite"/>
    </source>
</evidence>
<dbReference type="InterPro" id="IPR036890">
    <property type="entry name" value="HATPase_C_sf"/>
</dbReference>
<dbReference type="Proteomes" id="UP000282170">
    <property type="component" value="Chromosome"/>
</dbReference>
<keyword evidence="6 13" id="KW-0418">Kinase</keyword>
<evidence type="ECO:0000313" key="14">
    <source>
        <dbReference type="Proteomes" id="UP000282170"/>
    </source>
</evidence>
<dbReference type="GO" id="GO:0000155">
    <property type="term" value="F:phosphorelay sensor kinase activity"/>
    <property type="evidence" value="ECO:0007669"/>
    <property type="project" value="InterPro"/>
</dbReference>
<feature type="domain" description="Histidine kinase/HSP90-like ATPase" evidence="11">
    <location>
        <begin position="318"/>
        <end position="408"/>
    </location>
</feature>
<dbReference type="GO" id="GO:0005524">
    <property type="term" value="F:ATP binding"/>
    <property type="evidence" value="ECO:0007669"/>
    <property type="project" value="UniProtKB-KW"/>
</dbReference>
<evidence type="ECO:0000256" key="1">
    <source>
        <dbReference type="ARBA" id="ARBA00000085"/>
    </source>
</evidence>
<keyword evidence="4" id="KW-0808">Transferase</keyword>
<dbReference type="Pfam" id="PF07730">
    <property type="entry name" value="HisKA_3"/>
    <property type="match status" value="1"/>
</dbReference>
<dbReference type="InterPro" id="IPR003594">
    <property type="entry name" value="HATPase_dom"/>
</dbReference>
<evidence type="ECO:0000256" key="2">
    <source>
        <dbReference type="ARBA" id="ARBA00012438"/>
    </source>
</evidence>
<dbReference type="PANTHER" id="PTHR24421:SF10">
    <property type="entry name" value="NITRATE_NITRITE SENSOR PROTEIN NARQ"/>
    <property type="match status" value="1"/>
</dbReference>
<evidence type="ECO:0000256" key="6">
    <source>
        <dbReference type="ARBA" id="ARBA00022777"/>
    </source>
</evidence>
<dbReference type="GO" id="GO:0016020">
    <property type="term" value="C:membrane"/>
    <property type="evidence" value="ECO:0007669"/>
    <property type="project" value="InterPro"/>
</dbReference>
<sequence length="413" mass="42927">MSTARSATGTSEPPGAPPAAPPDGADRGRGFGSLIDVAIPKRWVSVFSTVGLAVAFLTAIAVQAVALAQTWGAASWVPGAAASVVVCGLALLRHRERTWTSVVGLVVAALSVLVPLLPGTRLPAGLGPSTALGLAVLIGSAVRALPPVRAGTIAGAGLLLVAAQFATRPVTAVPAIAAVAWLAAVGVGLSLRRLDEHAKATAQQVRRTERLELARELHDIVAHHITGMLIQAQAAQVVARRNPEDVSDSLTEIETAGFEAMAAMRRVVGLLRDTDDAAPASPGPEGLGALVERFSRQGPKVRLSVPDDDTRWPPEVTSTVYRIVQESLTNVLRHARHAHSIDVTVGRDADAVTVEVRDDAPPNSARSHHRGGYGLVGMRERVETLGGSLHAGPRPGAGWSVRATLPVPTREPG</sequence>
<dbReference type="InterPro" id="IPR050482">
    <property type="entry name" value="Sensor_HK_TwoCompSys"/>
</dbReference>
<dbReference type="EC" id="2.7.13.3" evidence="2"/>
<evidence type="ECO:0000256" key="5">
    <source>
        <dbReference type="ARBA" id="ARBA00022741"/>
    </source>
</evidence>
<evidence type="ECO:0000256" key="7">
    <source>
        <dbReference type="ARBA" id="ARBA00022840"/>
    </source>
</evidence>
<reference evidence="13 14" key="1">
    <citation type="submission" date="2017-09" db="EMBL/GenBank/DDBJ databases">
        <authorList>
            <person name="Zhang H."/>
            <person name="Hu S."/>
            <person name="Xu J."/>
            <person name="He Z."/>
        </authorList>
    </citation>
    <scope>NUCLEOTIDE SEQUENCE [LARGE SCALE GENOMIC DNA]</scope>
    <source>
        <strain evidence="13 14">TXX3120</strain>
    </source>
</reference>
<evidence type="ECO:0000259" key="12">
    <source>
        <dbReference type="Pfam" id="PF07730"/>
    </source>
</evidence>
<keyword evidence="7" id="KW-0067">ATP-binding</keyword>
<keyword evidence="10" id="KW-0472">Membrane</keyword>
<feature type="domain" description="Signal transduction histidine kinase subgroup 3 dimerisation and phosphoacceptor" evidence="12">
    <location>
        <begin position="209"/>
        <end position="275"/>
    </location>
</feature>
<dbReference type="CDD" id="cd16917">
    <property type="entry name" value="HATPase_UhpB-NarQ-NarX-like"/>
    <property type="match status" value="1"/>
</dbReference>